<protein>
    <submittedName>
        <fullName evidence="2">ArsI/CadI family heavy metal resistance metalloenzyme</fullName>
    </submittedName>
</protein>
<evidence type="ECO:0000313" key="3">
    <source>
        <dbReference type="Proteomes" id="UP001371218"/>
    </source>
</evidence>
<organism evidence="2 3">
    <name type="scientific">Ideonella lacteola</name>
    <dbReference type="NCBI Taxonomy" id="2984193"/>
    <lineage>
        <taxon>Bacteria</taxon>
        <taxon>Pseudomonadati</taxon>
        <taxon>Pseudomonadota</taxon>
        <taxon>Betaproteobacteria</taxon>
        <taxon>Burkholderiales</taxon>
        <taxon>Sphaerotilaceae</taxon>
        <taxon>Ideonella</taxon>
    </lineage>
</organism>
<dbReference type="InterPro" id="IPR037523">
    <property type="entry name" value="VOC_core"/>
</dbReference>
<dbReference type="Proteomes" id="UP001371218">
    <property type="component" value="Unassembled WGS sequence"/>
</dbReference>
<name>A0ABU9BRU0_9BURK</name>
<dbReference type="InterPro" id="IPR004360">
    <property type="entry name" value="Glyas_Fos-R_dOase_dom"/>
</dbReference>
<gene>
    <name evidence="2" type="ORF">AACH06_16830</name>
</gene>
<reference evidence="2 3" key="1">
    <citation type="submission" date="2024-04" db="EMBL/GenBank/DDBJ databases">
        <title>Novel species of the genus Ideonella isolated from streams.</title>
        <authorList>
            <person name="Lu H."/>
        </authorList>
    </citation>
    <scope>NUCLEOTIDE SEQUENCE [LARGE SCALE GENOMIC DNA]</scope>
    <source>
        <strain evidence="2 3">DXS29W</strain>
    </source>
</reference>
<evidence type="ECO:0000313" key="2">
    <source>
        <dbReference type="EMBL" id="MEK8032491.1"/>
    </source>
</evidence>
<dbReference type="Gene3D" id="3.10.180.10">
    <property type="entry name" value="2,3-Dihydroxybiphenyl 1,2-Dioxygenase, domain 1"/>
    <property type="match status" value="1"/>
</dbReference>
<keyword evidence="3" id="KW-1185">Reference proteome</keyword>
<proteinExistence type="predicted"/>
<dbReference type="RefSeq" id="WP_341426902.1">
    <property type="nucleotide sequence ID" value="NZ_JBBUTG010000010.1"/>
</dbReference>
<dbReference type="SUPFAM" id="SSF54593">
    <property type="entry name" value="Glyoxalase/Bleomycin resistance protein/Dihydroxybiphenyl dioxygenase"/>
    <property type="match status" value="1"/>
</dbReference>
<dbReference type="PROSITE" id="PS51819">
    <property type="entry name" value="VOC"/>
    <property type="match status" value="1"/>
</dbReference>
<dbReference type="EMBL" id="JBBUTG010000010">
    <property type="protein sequence ID" value="MEK8032491.1"/>
    <property type="molecule type" value="Genomic_DNA"/>
</dbReference>
<comment type="caution">
    <text evidence="2">The sequence shown here is derived from an EMBL/GenBank/DDBJ whole genome shotgun (WGS) entry which is preliminary data.</text>
</comment>
<dbReference type="InterPro" id="IPR049789">
    <property type="entry name" value="ArsI/CadI-like"/>
</dbReference>
<dbReference type="PANTHER" id="PTHR41294">
    <property type="entry name" value="CADMIUM-INDUCED PROTEIN CADI"/>
    <property type="match status" value="1"/>
</dbReference>
<dbReference type="NCBIfam" id="NF041414">
    <property type="entry name" value="ArsI_CadI_VOC"/>
    <property type="match status" value="1"/>
</dbReference>
<dbReference type="InterPro" id="IPR029068">
    <property type="entry name" value="Glyas_Bleomycin-R_OHBP_Dase"/>
</dbReference>
<dbReference type="Pfam" id="PF00903">
    <property type="entry name" value="Glyoxalase"/>
    <property type="match status" value="1"/>
</dbReference>
<dbReference type="PANTHER" id="PTHR41294:SF1">
    <property type="entry name" value="CADMIUM-INDUCED PROTEIN CADI"/>
    <property type="match status" value="1"/>
</dbReference>
<sequence length="168" mass="18960">MQTAEASASNEQFHSSVAQFPGNSRIHISLNVADLNRSLLFYMHFFGEEPMKVREGYAKFNLQDPPINFSINENPLDTRSQGHLGVQVKSTRVVQEMHARLTREGFNIVSEDGTECCYAVQSKLWVADPDGNRWEVFVTTEPDAEQGCGPDCICHKEFKRSFVETATN</sequence>
<accession>A0ABU9BRU0</accession>
<feature type="domain" description="VOC" evidence="1">
    <location>
        <begin position="24"/>
        <end position="139"/>
    </location>
</feature>
<evidence type="ECO:0000259" key="1">
    <source>
        <dbReference type="PROSITE" id="PS51819"/>
    </source>
</evidence>
<dbReference type="InterPro" id="IPR052393">
    <property type="entry name" value="Cadmium-induced_rsp"/>
</dbReference>